<name>A0ABS2TE13_9ACTO</name>
<reference evidence="3" key="1">
    <citation type="submission" date="2021-02" db="EMBL/GenBank/DDBJ databases">
        <title>Leucobacter sp. CX169.</title>
        <authorList>
            <person name="Cheng Y."/>
        </authorList>
    </citation>
    <scope>NUCLEOTIDE SEQUENCE [LARGE SCALE GENOMIC DNA]</scope>
    <source>
        <strain evidence="3">JY899</strain>
    </source>
</reference>
<evidence type="ECO:0000256" key="1">
    <source>
        <dbReference type="SAM" id="Phobius"/>
    </source>
</evidence>
<keyword evidence="1" id="KW-0472">Membrane</keyword>
<dbReference type="EMBL" id="JAFFJS010000002">
    <property type="protein sequence ID" value="MBM9432895.1"/>
    <property type="molecule type" value="Genomic_DNA"/>
</dbReference>
<sequence>MEKIRRAYWIGAGTAALYSISGFVISATVGFAPGLVVACLFSLIGAAIAVHGARREDMAWWGAGVLITGFITPTVWGIVPMVVSLLAVLIVSWMHWRSGRIRPSQD</sequence>
<dbReference type="RefSeq" id="WP_187996286.1">
    <property type="nucleotide sequence ID" value="NZ_JACEXG010000002.1"/>
</dbReference>
<evidence type="ECO:0000313" key="3">
    <source>
        <dbReference type="Proteomes" id="UP000705983"/>
    </source>
</evidence>
<dbReference type="Proteomes" id="UP000705983">
    <property type="component" value="Unassembled WGS sequence"/>
</dbReference>
<comment type="caution">
    <text evidence="2">The sequence shown here is derived from an EMBL/GenBank/DDBJ whole genome shotgun (WGS) entry which is preliminary data.</text>
</comment>
<gene>
    <name evidence="2" type="ORF">JVW63_04175</name>
</gene>
<evidence type="ECO:0008006" key="4">
    <source>
        <dbReference type="Google" id="ProtNLM"/>
    </source>
</evidence>
<proteinExistence type="predicted"/>
<keyword evidence="1" id="KW-1133">Transmembrane helix</keyword>
<keyword evidence="3" id="KW-1185">Reference proteome</keyword>
<feature type="transmembrane region" description="Helical" evidence="1">
    <location>
        <begin position="7"/>
        <end position="25"/>
    </location>
</feature>
<accession>A0ABS2TE13</accession>
<protein>
    <recommendedName>
        <fullName evidence="4">SPW repeat-containing protein</fullName>
    </recommendedName>
</protein>
<organism evidence="2 3">
    <name type="scientific">Flaviflexus equikiangi</name>
    <dbReference type="NCBI Taxonomy" id="2758573"/>
    <lineage>
        <taxon>Bacteria</taxon>
        <taxon>Bacillati</taxon>
        <taxon>Actinomycetota</taxon>
        <taxon>Actinomycetes</taxon>
        <taxon>Actinomycetales</taxon>
        <taxon>Actinomycetaceae</taxon>
        <taxon>Flaviflexus</taxon>
    </lineage>
</organism>
<feature type="transmembrane region" description="Helical" evidence="1">
    <location>
        <begin position="31"/>
        <end position="53"/>
    </location>
</feature>
<feature type="transmembrane region" description="Helical" evidence="1">
    <location>
        <begin position="65"/>
        <end position="96"/>
    </location>
</feature>
<keyword evidence="1" id="KW-0812">Transmembrane</keyword>
<evidence type="ECO:0000313" key="2">
    <source>
        <dbReference type="EMBL" id="MBM9432895.1"/>
    </source>
</evidence>